<organism evidence="2 3">
    <name type="scientific">Alkalibaculum bacchi</name>
    <dbReference type="NCBI Taxonomy" id="645887"/>
    <lineage>
        <taxon>Bacteria</taxon>
        <taxon>Bacillati</taxon>
        <taxon>Bacillota</taxon>
        <taxon>Clostridia</taxon>
        <taxon>Eubacteriales</taxon>
        <taxon>Eubacteriaceae</taxon>
        <taxon>Alkalibaculum</taxon>
    </lineage>
</organism>
<accession>A0A366I4J9</accession>
<evidence type="ECO:0008006" key="4">
    <source>
        <dbReference type="Google" id="ProtNLM"/>
    </source>
</evidence>
<dbReference type="RefSeq" id="WP_113921184.1">
    <property type="nucleotide sequence ID" value="NZ_QNRX01000014.1"/>
</dbReference>
<dbReference type="Proteomes" id="UP000253490">
    <property type="component" value="Unassembled WGS sequence"/>
</dbReference>
<dbReference type="AlphaFoldDB" id="A0A366I4J9"/>
<feature type="coiled-coil region" evidence="1">
    <location>
        <begin position="62"/>
        <end position="94"/>
    </location>
</feature>
<dbReference type="EMBL" id="QNRX01000014">
    <property type="protein sequence ID" value="RBP61357.1"/>
    <property type="molecule type" value="Genomic_DNA"/>
</dbReference>
<dbReference type="OrthoDB" id="2068443at2"/>
<protein>
    <recommendedName>
        <fullName evidence="4">Malate synthase</fullName>
    </recommendedName>
</protein>
<evidence type="ECO:0000313" key="2">
    <source>
        <dbReference type="EMBL" id="RBP61357.1"/>
    </source>
</evidence>
<comment type="caution">
    <text evidence="2">The sequence shown here is derived from an EMBL/GenBank/DDBJ whole genome shotgun (WGS) entry which is preliminary data.</text>
</comment>
<evidence type="ECO:0000313" key="3">
    <source>
        <dbReference type="Proteomes" id="UP000253490"/>
    </source>
</evidence>
<keyword evidence="3" id="KW-1185">Reference proteome</keyword>
<proteinExistence type="predicted"/>
<sequence length="293" mass="34559">MDIINELVKHDNFGEGSIVKCNDNIVEIKFETGNKKFIFPDAFASHLTILDQNIASDMKKIIEQNEIERKKIELEMERKRMLDTQERERRLEVEKFMKSNKIHPSSQAVFWCQEEDIEQVFTDWKVNSGVIKSGVKKGEPNRPIRMHQNSACLLTERDSEKPEDQRKIIGVYMVHETFSGNQCEDGYIPAHSIYKIRLTQEESEKMLFWNYYINKRYPQNTTWNTGIYRYFENIYMAQILRDIVYLKPEGKEKEIAQNFYKHFCKMNNLVENQIPQPSGVLKQNNDAVAEATV</sequence>
<evidence type="ECO:0000256" key="1">
    <source>
        <dbReference type="SAM" id="Coils"/>
    </source>
</evidence>
<reference evidence="2 3" key="1">
    <citation type="submission" date="2018-06" db="EMBL/GenBank/DDBJ databases">
        <title>Genomic Encyclopedia of Type Strains, Phase IV (KMG-IV): sequencing the most valuable type-strain genomes for metagenomic binning, comparative biology and taxonomic classification.</title>
        <authorList>
            <person name="Goeker M."/>
        </authorList>
    </citation>
    <scope>NUCLEOTIDE SEQUENCE [LARGE SCALE GENOMIC DNA]</scope>
    <source>
        <strain evidence="2 3">DSM 22112</strain>
    </source>
</reference>
<keyword evidence="1" id="KW-0175">Coiled coil</keyword>
<gene>
    <name evidence="2" type="ORF">DES36_11439</name>
</gene>
<name>A0A366I4J9_9FIRM</name>